<feature type="domain" description="Response regulatory" evidence="9">
    <location>
        <begin position="4"/>
        <end position="120"/>
    </location>
</feature>
<evidence type="ECO:0000256" key="1">
    <source>
        <dbReference type="ARBA" id="ARBA00022553"/>
    </source>
</evidence>
<evidence type="ECO:0000259" key="9">
    <source>
        <dbReference type="PROSITE" id="PS50110"/>
    </source>
</evidence>
<evidence type="ECO:0000256" key="7">
    <source>
        <dbReference type="SAM" id="Coils"/>
    </source>
</evidence>
<feature type="domain" description="HTH crp-type" evidence="10">
    <location>
        <begin position="275"/>
        <end position="345"/>
    </location>
</feature>
<comment type="caution">
    <text evidence="11">The sequence shown here is derived from an EMBL/GenBank/DDBJ whole genome shotgun (WGS) entry which is preliminary data.</text>
</comment>
<dbReference type="PROSITE" id="PS50110">
    <property type="entry name" value="RESPONSE_REGULATORY"/>
    <property type="match status" value="1"/>
</dbReference>
<reference evidence="11 12" key="1">
    <citation type="submission" date="2019-02" db="EMBL/GenBank/DDBJ databases">
        <authorList>
            <person name="Goldberg S.R."/>
            <person name="Haltli B.A."/>
            <person name="Correa H."/>
            <person name="Russell K.G."/>
        </authorList>
    </citation>
    <scope>NUCLEOTIDE SEQUENCE [LARGE SCALE GENOMIC DNA]</scope>
    <source>
        <strain evidence="11 12">JCM 16186</strain>
    </source>
</reference>
<evidence type="ECO:0000256" key="3">
    <source>
        <dbReference type="ARBA" id="ARBA00023015"/>
    </source>
</evidence>
<accession>A0ABW9RR39</accession>
<feature type="modified residue" description="4-aspartylphosphate" evidence="6">
    <location>
        <position position="53"/>
    </location>
</feature>
<dbReference type="PROSITE" id="PS50042">
    <property type="entry name" value="CNMP_BINDING_3"/>
    <property type="match status" value="1"/>
</dbReference>
<dbReference type="Gene3D" id="2.60.120.10">
    <property type="entry name" value="Jelly Rolls"/>
    <property type="match status" value="1"/>
</dbReference>
<dbReference type="InterPro" id="IPR036390">
    <property type="entry name" value="WH_DNA-bd_sf"/>
</dbReference>
<dbReference type="SMART" id="SM00100">
    <property type="entry name" value="cNMP"/>
    <property type="match status" value="1"/>
</dbReference>
<dbReference type="Proteomes" id="UP000798808">
    <property type="component" value="Unassembled WGS sequence"/>
</dbReference>
<dbReference type="Gene3D" id="1.10.10.10">
    <property type="entry name" value="Winged helix-like DNA-binding domain superfamily/Winged helix DNA-binding domain"/>
    <property type="match status" value="1"/>
</dbReference>
<feature type="domain" description="Cyclic nucleotide-binding" evidence="8">
    <location>
        <begin position="141"/>
        <end position="261"/>
    </location>
</feature>
<dbReference type="SMART" id="SM00419">
    <property type="entry name" value="HTH_CRP"/>
    <property type="match status" value="1"/>
</dbReference>
<dbReference type="PROSITE" id="PS51063">
    <property type="entry name" value="HTH_CRP_2"/>
    <property type="match status" value="1"/>
</dbReference>
<keyword evidence="4" id="KW-0238">DNA-binding</keyword>
<organism evidence="11 12">
    <name type="scientific">Fulvivirga kasyanovii</name>
    <dbReference type="NCBI Taxonomy" id="396812"/>
    <lineage>
        <taxon>Bacteria</taxon>
        <taxon>Pseudomonadati</taxon>
        <taxon>Bacteroidota</taxon>
        <taxon>Cytophagia</taxon>
        <taxon>Cytophagales</taxon>
        <taxon>Fulvivirgaceae</taxon>
        <taxon>Fulvivirga</taxon>
    </lineage>
</organism>
<dbReference type="InterPro" id="IPR018490">
    <property type="entry name" value="cNMP-bd_dom_sf"/>
</dbReference>
<dbReference type="Pfam" id="PF00072">
    <property type="entry name" value="Response_reg"/>
    <property type="match status" value="1"/>
</dbReference>
<dbReference type="InterPro" id="IPR000595">
    <property type="entry name" value="cNMP-bd_dom"/>
</dbReference>
<dbReference type="Pfam" id="PF13545">
    <property type="entry name" value="HTH_Crp_2"/>
    <property type="match status" value="1"/>
</dbReference>
<dbReference type="EMBL" id="SMLW01000590">
    <property type="protein sequence ID" value="MTI26633.1"/>
    <property type="molecule type" value="Genomic_DNA"/>
</dbReference>
<evidence type="ECO:0000256" key="5">
    <source>
        <dbReference type="ARBA" id="ARBA00023163"/>
    </source>
</evidence>
<evidence type="ECO:0000256" key="6">
    <source>
        <dbReference type="PROSITE-ProRule" id="PRU00169"/>
    </source>
</evidence>
<evidence type="ECO:0000256" key="2">
    <source>
        <dbReference type="ARBA" id="ARBA00023012"/>
    </source>
</evidence>
<dbReference type="InterPro" id="IPR039420">
    <property type="entry name" value="WalR-like"/>
</dbReference>
<dbReference type="InterPro" id="IPR001789">
    <property type="entry name" value="Sig_transdc_resp-reg_receiver"/>
</dbReference>
<evidence type="ECO:0000256" key="4">
    <source>
        <dbReference type="ARBA" id="ARBA00023125"/>
    </source>
</evidence>
<feature type="coiled-coil region" evidence="7">
    <location>
        <begin position="248"/>
        <end position="275"/>
    </location>
</feature>
<evidence type="ECO:0000313" key="12">
    <source>
        <dbReference type="Proteomes" id="UP000798808"/>
    </source>
</evidence>
<keyword evidence="12" id="KW-1185">Reference proteome</keyword>
<sequence length="352" mass="40057">MSYTILVIEDNQDMAENIIGILELAHYNVRHALNGKIGVSMAQKDPPDLILCDIMMPELDGYGVVHILSNNPETADIPFIFLTAKADKSDFRTGMNLGADDYITKPFDGLDLLKVIETRLRKSELLKSKYSNNPSDVSTFFSKARELKEFQKLSENRPVRTFKKKDLIFMEGQNPNDLYHIEKGRIKTYKINYDGKELITGIHSEGDFLGYVPLLEEKPYNENAEALEDVRISVIPKADFITLIYSSKDVARKFIKMLSNNLEEMENRLLDIAYQSVRQRVASALLKIHGQFARENKDAVITIARRDISNIVGTATESLNRTLADFRDEKLIEISGEGLRIIDKAKLEKLLH</sequence>
<dbReference type="SUPFAM" id="SSF52172">
    <property type="entry name" value="CheY-like"/>
    <property type="match status" value="1"/>
</dbReference>
<dbReference type="Pfam" id="PF00027">
    <property type="entry name" value="cNMP_binding"/>
    <property type="match status" value="1"/>
</dbReference>
<keyword evidence="3" id="KW-0805">Transcription regulation</keyword>
<keyword evidence="1 6" id="KW-0597">Phosphoprotein</keyword>
<dbReference type="PANTHER" id="PTHR48111:SF4">
    <property type="entry name" value="DNA-BINDING DUAL TRANSCRIPTIONAL REGULATOR OMPR"/>
    <property type="match status" value="1"/>
</dbReference>
<keyword evidence="5" id="KW-0804">Transcription</keyword>
<evidence type="ECO:0000259" key="8">
    <source>
        <dbReference type="PROSITE" id="PS50042"/>
    </source>
</evidence>
<gene>
    <name evidence="11" type="ORF">E1163_16875</name>
</gene>
<dbReference type="InterPro" id="IPR036388">
    <property type="entry name" value="WH-like_DNA-bd_sf"/>
</dbReference>
<dbReference type="PANTHER" id="PTHR48111">
    <property type="entry name" value="REGULATOR OF RPOS"/>
    <property type="match status" value="1"/>
</dbReference>
<dbReference type="SUPFAM" id="SSF51206">
    <property type="entry name" value="cAMP-binding domain-like"/>
    <property type="match status" value="1"/>
</dbReference>
<dbReference type="RefSeq" id="WP_155173644.1">
    <property type="nucleotide sequence ID" value="NZ_BAAAFL010000053.1"/>
</dbReference>
<dbReference type="SUPFAM" id="SSF46785">
    <property type="entry name" value="Winged helix' DNA-binding domain"/>
    <property type="match status" value="1"/>
</dbReference>
<proteinExistence type="predicted"/>
<evidence type="ECO:0000313" key="11">
    <source>
        <dbReference type="EMBL" id="MTI26633.1"/>
    </source>
</evidence>
<dbReference type="InterPro" id="IPR014710">
    <property type="entry name" value="RmlC-like_jellyroll"/>
</dbReference>
<protein>
    <submittedName>
        <fullName evidence="11">Response regulator</fullName>
    </submittedName>
</protein>
<keyword evidence="2" id="KW-0902">Two-component regulatory system</keyword>
<dbReference type="SMART" id="SM00448">
    <property type="entry name" value="REC"/>
    <property type="match status" value="1"/>
</dbReference>
<evidence type="ECO:0000259" key="10">
    <source>
        <dbReference type="PROSITE" id="PS51063"/>
    </source>
</evidence>
<dbReference type="Gene3D" id="3.40.50.2300">
    <property type="match status" value="1"/>
</dbReference>
<dbReference type="InterPro" id="IPR011006">
    <property type="entry name" value="CheY-like_superfamily"/>
</dbReference>
<dbReference type="InterPro" id="IPR012318">
    <property type="entry name" value="HTH_CRP"/>
</dbReference>
<keyword evidence="7" id="KW-0175">Coiled coil</keyword>
<name>A0ABW9RR39_9BACT</name>
<dbReference type="CDD" id="cd00038">
    <property type="entry name" value="CAP_ED"/>
    <property type="match status" value="1"/>
</dbReference>